<dbReference type="GO" id="GO:0005829">
    <property type="term" value="C:cytosol"/>
    <property type="evidence" value="ECO:0007669"/>
    <property type="project" value="TreeGrafter"/>
</dbReference>
<dbReference type="InterPro" id="IPR036412">
    <property type="entry name" value="HAD-like_sf"/>
</dbReference>
<dbReference type="GO" id="GO:0016791">
    <property type="term" value="F:phosphatase activity"/>
    <property type="evidence" value="ECO:0007669"/>
    <property type="project" value="TreeGrafter"/>
</dbReference>
<evidence type="ECO:0000313" key="2">
    <source>
        <dbReference type="EMBL" id="RVU94498.1"/>
    </source>
</evidence>
<dbReference type="EMBL" id="RYZS01000001">
    <property type="protein sequence ID" value="RVU94498.1"/>
    <property type="molecule type" value="Genomic_DNA"/>
</dbReference>
<name>A0A437ULN6_ENTAV</name>
<accession>A0A437ULN6</accession>
<keyword evidence="2" id="KW-0378">Hydrolase</keyword>
<dbReference type="SUPFAM" id="SSF56784">
    <property type="entry name" value="HAD-like"/>
    <property type="match status" value="1"/>
</dbReference>
<dbReference type="Gene3D" id="3.40.50.1000">
    <property type="entry name" value="HAD superfamily/HAD-like"/>
    <property type="match status" value="1"/>
</dbReference>
<dbReference type="InterPro" id="IPR006379">
    <property type="entry name" value="HAD-SF_hydro_IIB"/>
</dbReference>
<dbReference type="EMBL" id="JARPWH010000073">
    <property type="protein sequence ID" value="MDT2403967.1"/>
    <property type="molecule type" value="Genomic_DNA"/>
</dbReference>
<dbReference type="InterPro" id="IPR000150">
    <property type="entry name" value="Cof"/>
</dbReference>
<dbReference type="NCBIfam" id="TIGR00099">
    <property type="entry name" value="Cof-subfamily"/>
    <property type="match status" value="1"/>
</dbReference>
<dbReference type="CDD" id="cd07516">
    <property type="entry name" value="HAD_Pase"/>
    <property type="match status" value="1"/>
</dbReference>
<evidence type="ECO:0000313" key="1">
    <source>
        <dbReference type="EMBL" id="MDT2403967.1"/>
    </source>
</evidence>
<dbReference type="NCBIfam" id="TIGR01484">
    <property type="entry name" value="HAD-SF-IIB"/>
    <property type="match status" value="1"/>
</dbReference>
<dbReference type="AlphaFoldDB" id="A0A437ULN6"/>
<proteinExistence type="predicted"/>
<dbReference type="PROSITE" id="PS01229">
    <property type="entry name" value="COF_2"/>
    <property type="match status" value="1"/>
</dbReference>
<reference evidence="1" key="2">
    <citation type="submission" date="2023-03" db="EMBL/GenBank/DDBJ databases">
        <authorList>
            <person name="Shen W."/>
            <person name="Cai J."/>
        </authorList>
    </citation>
    <scope>NUCLEOTIDE SEQUENCE</scope>
    <source>
        <strain evidence="1">P33-2</strain>
    </source>
</reference>
<dbReference type="SFLD" id="SFLDS00003">
    <property type="entry name" value="Haloacid_Dehalogenase"/>
    <property type="match status" value="1"/>
</dbReference>
<protein>
    <submittedName>
        <fullName evidence="2">Cof-type HAD-IIB family hydrolase</fullName>
    </submittedName>
</protein>
<reference evidence="2 3" key="1">
    <citation type="submission" date="2018-12" db="EMBL/GenBank/DDBJ databases">
        <title>A novel vanA-carrying plasmid in a clinical isolate of Enterococcus avium.</title>
        <authorList>
            <person name="Bernasconi O.J."/>
            <person name="Luzzaro F."/>
            <person name="Endimiani A."/>
        </authorList>
    </citation>
    <scope>NUCLEOTIDE SEQUENCE [LARGE SCALE GENOMIC DNA]</scope>
    <source>
        <strain evidence="2 3">LC0559/18</strain>
    </source>
</reference>
<dbReference type="PRINTS" id="PR00119">
    <property type="entry name" value="CATATPASE"/>
</dbReference>
<dbReference type="Proteomes" id="UP001260773">
    <property type="component" value="Unassembled WGS sequence"/>
</dbReference>
<dbReference type="RefSeq" id="WP_016180370.1">
    <property type="nucleotide sequence ID" value="NZ_CABGUH010000043.1"/>
</dbReference>
<comment type="caution">
    <text evidence="2">The sequence shown here is derived from an EMBL/GenBank/DDBJ whole genome shotgun (WGS) entry which is preliminary data.</text>
</comment>
<dbReference type="GO" id="GO:0000287">
    <property type="term" value="F:magnesium ion binding"/>
    <property type="evidence" value="ECO:0007669"/>
    <property type="project" value="TreeGrafter"/>
</dbReference>
<organism evidence="2 3">
    <name type="scientific">Enterococcus avium</name>
    <name type="common">Streptococcus avium</name>
    <dbReference type="NCBI Taxonomy" id="33945"/>
    <lineage>
        <taxon>Bacteria</taxon>
        <taxon>Bacillati</taxon>
        <taxon>Bacillota</taxon>
        <taxon>Bacilli</taxon>
        <taxon>Lactobacillales</taxon>
        <taxon>Enterococcaceae</taxon>
        <taxon>Enterococcus</taxon>
    </lineage>
</organism>
<dbReference type="Proteomes" id="UP000288388">
    <property type="component" value="Unassembled WGS sequence"/>
</dbReference>
<dbReference type="SFLD" id="SFLDG01140">
    <property type="entry name" value="C2.B:_Phosphomannomutase_and_P"/>
    <property type="match status" value="1"/>
</dbReference>
<dbReference type="Pfam" id="PF08282">
    <property type="entry name" value="Hydrolase_3"/>
    <property type="match status" value="1"/>
</dbReference>
<dbReference type="PANTHER" id="PTHR10000">
    <property type="entry name" value="PHOSPHOSERINE PHOSPHATASE"/>
    <property type="match status" value="1"/>
</dbReference>
<dbReference type="PANTHER" id="PTHR10000:SF8">
    <property type="entry name" value="HAD SUPERFAMILY HYDROLASE-LIKE, TYPE 3"/>
    <property type="match status" value="1"/>
</dbReference>
<gene>
    <name evidence="2" type="ORF">EK398_06365</name>
    <name evidence="1" type="ORF">P7D43_16495</name>
</gene>
<evidence type="ECO:0000313" key="3">
    <source>
        <dbReference type="Proteomes" id="UP000288388"/>
    </source>
</evidence>
<dbReference type="Gene3D" id="3.30.1240.10">
    <property type="match status" value="1"/>
</dbReference>
<dbReference type="InterPro" id="IPR023214">
    <property type="entry name" value="HAD_sf"/>
</dbReference>
<sequence>MSTIKLVFSDVDGTLLDERHQLTGETKEIIQRMNNVGIPTVLASARPPLAMTKVTKELGLKTPLVCYNGALIVREEKNKQFVSLYSLPVERLDALLIYKLVKQHCVDVSISVYSDEHWYVEALDRWHCQEATITEMRPKIVNLKEFLKDYHPVHKFLLMGNPETLEIAEEKLRQSELLDVSFYRSKETYLEVTHQQVSKLTAMNLIAQALHVDLKEILAIGDNYNDLPMLVKAGVGVAMGNAPEIVKRSSDIVTRGNNENGFYHALATFLH</sequence>